<organism evidence="1 2">
    <name type="scientific">Schistosoma margrebowiei</name>
    <dbReference type="NCBI Taxonomy" id="48269"/>
    <lineage>
        <taxon>Eukaryota</taxon>
        <taxon>Metazoa</taxon>
        <taxon>Spiralia</taxon>
        <taxon>Lophotrochozoa</taxon>
        <taxon>Platyhelminthes</taxon>
        <taxon>Trematoda</taxon>
        <taxon>Digenea</taxon>
        <taxon>Strigeidida</taxon>
        <taxon>Schistosomatoidea</taxon>
        <taxon>Schistosomatidae</taxon>
        <taxon>Schistosoma</taxon>
    </lineage>
</organism>
<evidence type="ECO:0000313" key="1">
    <source>
        <dbReference type="Proteomes" id="UP000050790"/>
    </source>
</evidence>
<evidence type="ECO:0000313" key="2">
    <source>
        <dbReference type="WBParaSite" id="SMRG1_37580.1"/>
    </source>
</evidence>
<proteinExistence type="predicted"/>
<protein>
    <submittedName>
        <fullName evidence="2">Uncharacterized protein</fullName>
    </submittedName>
</protein>
<sequence>MVPSNFGENVLGLIKPDHLDRPPYIRGDAFQLLNANREFLEFDRTKYVVNTSLLIQVVYRQLFFRL</sequence>
<name>A0AA84ZNQ4_9TREM</name>
<dbReference type="WBParaSite" id="SMRG1_37580.1">
    <property type="protein sequence ID" value="SMRG1_37580.1"/>
    <property type="gene ID" value="SMRG1_37580"/>
</dbReference>
<dbReference type="AlphaFoldDB" id="A0AA84ZNQ4"/>
<reference evidence="2" key="1">
    <citation type="submission" date="2023-11" db="UniProtKB">
        <authorList>
            <consortium name="WormBaseParasite"/>
        </authorList>
    </citation>
    <scope>IDENTIFICATION</scope>
</reference>
<accession>A0AA84ZNQ4</accession>
<dbReference type="Proteomes" id="UP000050790">
    <property type="component" value="Unassembled WGS sequence"/>
</dbReference>